<comment type="similarity">
    <text evidence="5">Belongs to the SAT4 family.</text>
</comment>
<keyword evidence="2 7" id="KW-0812">Transmembrane</keyword>
<organism evidence="9 10">
    <name type="scientific">Apiospora aurea</name>
    <dbReference type="NCBI Taxonomy" id="335848"/>
    <lineage>
        <taxon>Eukaryota</taxon>
        <taxon>Fungi</taxon>
        <taxon>Dikarya</taxon>
        <taxon>Ascomycota</taxon>
        <taxon>Pezizomycotina</taxon>
        <taxon>Sordariomycetes</taxon>
        <taxon>Xylariomycetidae</taxon>
        <taxon>Amphisphaeriales</taxon>
        <taxon>Apiosporaceae</taxon>
        <taxon>Apiospora</taxon>
    </lineage>
</organism>
<dbReference type="Proteomes" id="UP001391051">
    <property type="component" value="Unassembled WGS sequence"/>
</dbReference>
<evidence type="ECO:0000256" key="6">
    <source>
        <dbReference type="SAM" id="MobiDB-lite"/>
    </source>
</evidence>
<keyword evidence="3 7" id="KW-1133">Transmembrane helix</keyword>
<comment type="subcellular location">
    <subcellularLocation>
        <location evidence="1">Membrane</location>
        <topology evidence="1">Multi-pass membrane protein</topology>
    </subcellularLocation>
</comment>
<feature type="domain" description="Rhodopsin" evidence="8">
    <location>
        <begin position="27"/>
        <end position="272"/>
    </location>
</feature>
<dbReference type="Pfam" id="PF20684">
    <property type="entry name" value="Fung_rhodopsin"/>
    <property type="match status" value="1"/>
</dbReference>
<feature type="transmembrane region" description="Helical" evidence="7">
    <location>
        <begin position="88"/>
        <end position="110"/>
    </location>
</feature>
<feature type="transmembrane region" description="Helical" evidence="7">
    <location>
        <begin position="42"/>
        <end position="68"/>
    </location>
</feature>
<protein>
    <recommendedName>
        <fullName evidence="8">Rhodopsin domain-containing protein</fullName>
    </recommendedName>
</protein>
<feature type="compositionally biased region" description="Low complexity" evidence="6">
    <location>
        <begin position="355"/>
        <end position="365"/>
    </location>
</feature>
<evidence type="ECO:0000256" key="5">
    <source>
        <dbReference type="ARBA" id="ARBA00038359"/>
    </source>
</evidence>
<feature type="transmembrane region" description="Helical" evidence="7">
    <location>
        <begin position="176"/>
        <end position="196"/>
    </location>
</feature>
<feature type="region of interest" description="Disordered" evidence="6">
    <location>
        <begin position="285"/>
        <end position="367"/>
    </location>
</feature>
<feature type="transmembrane region" description="Helical" evidence="7">
    <location>
        <begin position="208"/>
        <end position="227"/>
    </location>
</feature>
<feature type="region of interest" description="Disordered" evidence="6">
    <location>
        <begin position="382"/>
        <end position="450"/>
    </location>
</feature>
<evidence type="ECO:0000256" key="1">
    <source>
        <dbReference type="ARBA" id="ARBA00004141"/>
    </source>
</evidence>
<dbReference type="RefSeq" id="XP_066705112.1">
    <property type="nucleotide sequence ID" value="XM_066840048.1"/>
</dbReference>
<accession>A0ABR1QST1</accession>
<feature type="compositionally biased region" description="Basic residues" evidence="6">
    <location>
        <begin position="441"/>
        <end position="450"/>
    </location>
</feature>
<comment type="caution">
    <text evidence="9">The sequence shown here is derived from an EMBL/GenBank/DDBJ whole genome shotgun (WGS) entry which is preliminary data.</text>
</comment>
<keyword evidence="10" id="KW-1185">Reference proteome</keyword>
<sequence>MANDDRGPELCYIAIVFTVLSLVCLGLRCYTMGVILKRFFLADWTAVLAGLNQCAFCAFTLLGVHYGLGKHVEDVSPEDRIEALKWKWAGQVSYVVGSTLIKFVAGLLLLRLFAGQRWQRVAIIFIMVLVALVQVFYLFIAIFQCTPVPFYWYRYTPDGPVAGHCLKPILATVPTYISIFLGVVSDWFLALLPITLVRKIEMERKAKISIVGILAIGSMASLANVVRIPYAKQLLSNPDYLHNFADLAIWSIIECALGLMATSLAMLRPLFVRINMLASTQILSTYHSRSRSRPRNGVGGLASSRAASNHRTRTRPHPRSRNISEPPMTLHSLKSESQFSSHKPSPFPSDFTPSRRGAAGNNNHNNHNEFIQEVMPPVLQQNRDRSHTMPSSKGLSLVATEWPPRPPSIGTLDGQRRDSVQSGDETWFLPLQPPPPPRAPSRTHSRGFSS</sequence>
<dbReference type="GeneID" id="92073110"/>
<dbReference type="PANTHER" id="PTHR33048">
    <property type="entry name" value="PTH11-LIKE INTEGRAL MEMBRANE PROTEIN (AFU_ORTHOLOGUE AFUA_5G11245)"/>
    <property type="match status" value="1"/>
</dbReference>
<evidence type="ECO:0000256" key="3">
    <source>
        <dbReference type="ARBA" id="ARBA00022989"/>
    </source>
</evidence>
<dbReference type="InterPro" id="IPR052337">
    <property type="entry name" value="SAT4-like"/>
</dbReference>
<name>A0ABR1QST1_9PEZI</name>
<gene>
    <name evidence="9" type="ORF">PG986_003826</name>
</gene>
<feature type="transmembrane region" description="Helical" evidence="7">
    <location>
        <begin position="12"/>
        <end position="30"/>
    </location>
</feature>
<proteinExistence type="inferred from homology"/>
<feature type="compositionally biased region" description="Basic residues" evidence="6">
    <location>
        <begin position="308"/>
        <end position="320"/>
    </location>
</feature>
<feature type="transmembrane region" description="Helical" evidence="7">
    <location>
        <begin position="122"/>
        <end position="143"/>
    </location>
</feature>
<feature type="transmembrane region" description="Helical" evidence="7">
    <location>
        <begin position="247"/>
        <end position="267"/>
    </location>
</feature>
<dbReference type="EMBL" id="JAQQWE010000002">
    <property type="protein sequence ID" value="KAK7963001.1"/>
    <property type="molecule type" value="Genomic_DNA"/>
</dbReference>
<dbReference type="PANTHER" id="PTHR33048:SF96">
    <property type="entry name" value="INTEGRAL MEMBRANE PROTEIN"/>
    <property type="match status" value="1"/>
</dbReference>
<dbReference type="InterPro" id="IPR049326">
    <property type="entry name" value="Rhodopsin_dom_fungi"/>
</dbReference>
<evidence type="ECO:0000313" key="10">
    <source>
        <dbReference type="Proteomes" id="UP001391051"/>
    </source>
</evidence>
<evidence type="ECO:0000256" key="2">
    <source>
        <dbReference type="ARBA" id="ARBA00022692"/>
    </source>
</evidence>
<keyword evidence="4 7" id="KW-0472">Membrane</keyword>
<evidence type="ECO:0000256" key="7">
    <source>
        <dbReference type="SAM" id="Phobius"/>
    </source>
</evidence>
<reference evidence="9 10" key="1">
    <citation type="submission" date="2023-01" db="EMBL/GenBank/DDBJ databases">
        <title>Analysis of 21 Apiospora genomes using comparative genomics revels a genus with tremendous synthesis potential of carbohydrate active enzymes and secondary metabolites.</title>
        <authorList>
            <person name="Sorensen T."/>
        </authorList>
    </citation>
    <scope>NUCLEOTIDE SEQUENCE [LARGE SCALE GENOMIC DNA]</scope>
    <source>
        <strain evidence="9 10">CBS 24483</strain>
    </source>
</reference>
<evidence type="ECO:0000313" key="9">
    <source>
        <dbReference type="EMBL" id="KAK7963001.1"/>
    </source>
</evidence>
<evidence type="ECO:0000256" key="4">
    <source>
        <dbReference type="ARBA" id="ARBA00023136"/>
    </source>
</evidence>
<evidence type="ECO:0000259" key="8">
    <source>
        <dbReference type="Pfam" id="PF20684"/>
    </source>
</evidence>